<sequence length="257" mass="27832">MTELAKSDPGLQRVRFVLCNTSHPGNIGSAARAIRTMGFRRLSLVAPAQFPHIDAHVLAAGADDVLEAAGQFDTLQGAIADCSLVLGATARQRGVALPEYSPRESATRVLEAAAEGREVAVVFGNERSGLSNDEIKLCHAAVHIPADPSYSSLNLSQAVQVLAYELRMATLAGTPSRTGNSDPPATTAELEGFFDHLATALREIDFHKGRSERTIMQRLRRLFLRASPDQRELRVLRGILADVQRMARLASDKRPAE</sequence>
<reference evidence="7 8" key="1">
    <citation type="submission" date="2016-10" db="EMBL/GenBank/DDBJ databases">
        <authorList>
            <person name="de Groot N.N."/>
        </authorList>
    </citation>
    <scope>NUCLEOTIDE SEQUENCE [LARGE SCALE GENOMIC DNA]</scope>
    <source>
        <strain evidence="7 8">CGMCC 1.7659</strain>
    </source>
</reference>
<dbReference type="STRING" id="578942.SAMN05216289_10556"/>
<gene>
    <name evidence="5" type="primary">trmJ</name>
    <name evidence="7" type="ORF">SAMN05216289_10556</name>
</gene>
<keyword evidence="5" id="KW-0963">Cytoplasm</keyword>
<keyword evidence="5" id="KW-0819">tRNA processing</keyword>
<comment type="subunit">
    <text evidence="5">Homodimer.</text>
</comment>
<dbReference type="EMBL" id="FOVF01000005">
    <property type="protein sequence ID" value="SFN13502.1"/>
    <property type="molecule type" value="Genomic_DNA"/>
</dbReference>
<comment type="function">
    <text evidence="5">Catalyzes the formation of 2'O-methylated cytidine (Cm32) or 2'O-methylated uridine (Um32) at position 32 in tRNA.</text>
</comment>
<dbReference type="OrthoDB" id="9806346at2"/>
<dbReference type="InterPro" id="IPR029026">
    <property type="entry name" value="tRNA_m1G_MTases_N"/>
</dbReference>
<dbReference type="RefSeq" id="WP_092405710.1">
    <property type="nucleotide sequence ID" value="NZ_FOVF01000005.1"/>
</dbReference>
<dbReference type="Gene3D" id="3.40.1280.10">
    <property type="match status" value="1"/>
</dbReference>
<evidence type="ECO:0000256" key="3">
    <source>
        <dbReference type="ARBA" id="ARBA00022679"/>
    </source>
</evidence>
<dbReference type="NCBIfam" id="TIGR00050">
    <property type="entry name" value="rRNA_methyl_1"/>
    <property type="match status" value="1"/>
</dbReference>
<comment type="subcellular location">
    <subcellularLocation>
        <location evidence="5">Cytoplasm</location>
    </subcellularLocation>
</comment>
<dbReference type="PANTHER" id="PTHR42786:SF2">
    <property type="entry name" value="TRNA (CYTIDINE_URIDINE-2'-O-)-METHYLTRANSFERASE TRMJ"/>
    <property type="match status" value="1"/>
</dbReference>
<dbReference type="GO" id="GO:0005829">
    <property type="term" value="C:cytosol"/>
    <property type="evidence" value="ECO:0007669"/>
    <property type="project" value="TreeGrafter"/>
</dbReference>
<evidence type="ECO:0000259" key="6">
    <source>
        <dbReference type="Pfam" id="PF00588"/>
    </source>
</evidence>
<dbReference type="CDD" id="cd18093">
    <property type="entry name" value="SpoU-like_TrmJ"/>
    <property type="match status" value="1"/>
</dbReference>
<dbReference type="GO" id="GO:0160206">
    <property type="term" value="F:tRNA (cytidine(32)/uridine(32)-2'-O)-methyltransferase activity"/>
    <property type="evidence" value="ECO:0007669"/>
    <property type="project" value="UniProtKB-EC"/>
</dbReference>
<evidence type="ECO:0000313" key="7">
    <source>
        <dbReference type="EMBL" id="SFN13502.1"/>
    </source>
</evidence>
<organism evidence="7 8">
    <name type="scientific">Dokdonella immobilis</name>
    <dbReference type="NCBI Taxonomy" id="578942"/>
    <lineage>
        <taxon>Bacteria</taxon>
        <taxon>Pseudomonadati</taxon>
        <taxon>Pseudomonadota</taxon>
        <taxon>Gammaproteobacteria</taxon>
        <taxon>Lysobacterales</taxon>
        <taxon>Rhodanobacteraceae</taxon>
        <taxon>Dokdonella</taxon>
    </lineage>
</organism>
<comment type="similarity">
    <text evidence="1">Belongs to the class IV-like SAM-binding methyltransferase superfamily. RNA methyltransferase TrmH family.</text>
</comment>
<dbReference type="EC" id="2.1.1.200" evidence="5"/>
<keyword evidence="4 5" id="KW-0949">S-adenosyl-L-methionine</keyword>
<evidence type="ECO:0000256" key="1">
    <source>
        <dbReference type="ARBA" id="ARBA00007228"/>
    </source>
</evidence>
<dbReference type="InterPro" id="IPR029028">
    <property type="entry name" value="Alpha/beta_knot_MTases"/>
</dbReference>
<feature type="domain" description="tRNA/rRNA methyltransferase SpoU type" evidence="6">
    <location>
        <begin position="14"/>
        <end position="164"/>
    </location>
</feature>
<dbReference type="FunFam" id="3.40.1280.10:FF:000006">
    <property type="entry name" value="Uncharacterized tRNA/rRNA methyltransferase HI_0380"/>
    <property type="match status" value="1"/>
</dbReference>
<protein>
    <recommendedName>
        <fullName evidence="5">tRNA (cytidine/uridine-2'-O-)-methyltransferase TrmJ</fullName>
        <ecNumber evidence="5">2.1.1.200</ecNumber>
    </recommendedName>
    <alternativeName>
        <fullName evidence="5">tRNA (cytidine(32)/uridine(32)-2'-O)-methyltransferase</fullName>
    </alternativeName>
    <alternativeName>
        <fullName evidence="5">tRNA Cm32/Um32 methyltransferase</fullName>
    </alternativeName>
</protein>
<dbReference type="InterPro" id="IPR001537">
    <property type="entry name" value="SpoU_MeTrfase"/>
</dbReference>
<evidence type="ECO:0000256" key="2">
    <source>
        <dbReference type="ARBA" id="ARBA00022603"/>
    </source>
</evidence>
<dbReference type="PIRSF" id="PIRSF004808">
    <property type="entry name" value="LasT"/>
    <property type="match status" value="1"/>
</dbReference>
<proteinExistence type="inferred from homology"/>
<dbReference type="SUPFAM" id="SSF75217">
    <property type="entry name" value="alpha/beta knot"/>
    <property type="match status" value="1"/>
</dbReference>
<dbReference type="Proteomes" id="UP000198575">
    <property type="component" value="Unassembled WGS sequence"/>
</dbReference>
<evidence type="ECO:0000313" key="8">
    <source>
        <dbReference type="Proteomes" id="UP000198575"/>
    </source>
</evidence>
<dbReference type="PANTHER" id="PTHR42786">
    <property type="entry name" value="TRNA/RRNA METHYLTRANSFERASE"/>
    <property type="match status" value="1"/>
</dbReference>
<dbReference type="Pfam" id="PF00588">
    <property type="entry name" value="SpoU_methylase"/>
    <property type="match status" value="1"/>
</dbReference>
<comment type="catalytic activity">
    <reaction evidence="5">
        <text>cytidine(32) in tRNA + S-adenosyl-L-methionine = 2'-O-methylcytidine(32) in tRNA + S-adenosyl-L-homocysteine + H(+)</text>
        <dbReference type="Rhea" id="RHEA:42932"/>
        <dbReference type="Rhea" id="RHEA-COMP:10288"/>
        <dbReference type="Rhea" id="RHEA-COMP:10289"/>
        <dbReference type="ChEBI" id="CHEBI:15378"/>
        <dbReference type="ChEBI" id="CHEBI:57856"/>
        <dbReference type="ChEBI" id="CHEBI:59789"/>
        <dbReference type="ChEBI" id="CHEBI:74495"/>
        <dbReference type="ChEBI" id="CHEBI:82748"/>
        <dbReference type="EC" id="2.1.1.200"/>
    </reaction>
</comment>
<evidence type="ECO:0000256" key="5">
    <source>
        <dbReference type="RuleBase" id="RU362024"/>
    </source>
</evidence>
<comment type="catalytic activity">
    <reaction evidence="5">
        <text>uridine(32) in tRNA + S-adenosyl-L-methionine = 2'-O-methyluridine(32) in tRNA + S-adenosyl-L-homocysteine + H(+)</text>
        <dbReference type="Rhea" id="RHEA:42936"/>
        <dbReference type="Rhea" id="RHEA-COMP:10107"/>
        <dbReference type="Rhea" id="RHEA-COMP:10290"/>
        <dbReference type="ChEBI" id="CHEBI:15378"/>
        <dbReference type="ChEBI" id="CHEBI:57856"/>
        <dbReference type="ChEBI" id="CHEBI:59789"/>
        <dbReference type="ChEBI" id="CHEBI:65315"/>
        <dbReference type="ChEBI" id="CHEBI:74478"/>
        <dbReference type="EC" id="2.1.1.200"/>
    </reaction>
</comment>
<accession>A0A1I4WJV7</accession>
<evidence type="ECO:0000256" key="4">
    <source>
        <dbReference type="ARBA" id="ARBA00022691"/>
    </source>
</evidence>
<dbReference type="AlphaFoldDB" id="A0A1I4WJV7"/>
<name>A0A1I4WJV7_9GAMM</name>
<keyword evidence="3 7" id="KW-0808">Transferase</keyword>
<dbReference type="Gene3D" id="1.10.8.590">
    <property type="match status" value="1"/>
</dbReference>
<dbReference type="GO" id="GO:0003723">
    <property type="term" value="F:RNA binding"/>
    <property type="evidence" value="ECO:0007669"/>
    <property type="project" value="InterPro"/>
</dbReference>
<keyword evidence="2 5" id="KW-0489">Methyltransferase</keyword>
<keyword evidence="8" id="KW-1185">Reference proteome</keyword>
<dbReference type="GO" id="GO:0002128">
    <property type="term" value="P:tRNA nucleoside ribose methylation"/>
    <property type="evidence" value="ECO:0007669"/>
    <property type="project" value="TreeGrafter"/>
</dbReference>
<dbReference type="InterPro" id="IPR004384">
    <property type="entry name" value="RNA_MeTrfase_TrmJ/LasT"/>
</dbReference>
<dbReference type="GO" id="GO:0106339">
    <property type="term" value="F:tRNA (cytidine(32)-2'-O)-methyltransferase activity"/>
    <property type="evidence" value="ECO:0007669"/>
    <property type="project" value="RHEA"/>
</dbReference>